<dbReference type="Proteomes" id="UP000503088">
    <property type="component" value="Chromosome"/>
</dbReference>
<evidence type="ECO:0000259" key="13">
    <source>
        <dbReference type="PROSITE" id="PS51003"/>
    </source>
</evidence>
<feature type="domain" description="Cytochrome b/b6 C-terminal region profile" evidence="13">
    <location>
        <begin position="32"/>
        <end position="160"/>
    </location>
</feature>
<dbReference type="GO" id="GO:0009055">
    <property type="term" value="F:electron transfer activity"/>
    <property type="evidence" value="ECO:0007669"/>
    <property type="project" value="InterPro"/>
</dbReference>
<dbReference type="GO" id="GO:0016020">
    <property type="term" value="C:membrane"/>
    <property type="evidence" value="ECO:0007669"/>
    <property type="project" value="UniProtKB-SubCell"/>
</dbReference>
<sequence length="322" mass="36224">MAHHDSKDKQEVHFVGDSRVRQRDRKLYPKDYSEFPGKTEAFFPNFLLKEWMVAVVFLVGFMALIMAEEPPLGDLADPTNTSFLPVPDWYFLFLYELLKFKWASGPFVVVGVIVLPGVFFSALLLAPWLDAGKERRPHKRPVATGLMILSLIAVITLTWVAEDAHEKQLASQPQGADESVAIVDPDDQAFEIYKNNACVNCHGEQLEGMQGPSLRGIGDAYTADEMITFMNEGKGTMPAGMFQGTETEKKQLAEWLERQKAADAKKQKAVDNDKETLAQPDEDTDEQKDEKADDSKDSEKDDKKDDKNDDKKDDSKNDQGEE</sequence>
<keyword evidence="2" id="KW-0813">Transport</keyword>
<accession>A0A7D3XRK9</accession>
<keyword evidence="8 10" id="KW-0408">Iron</keyword>
<dbReference type="GO" id="GO:0046872">
    <property type="term" value="F:metal ion binding"/>
    <property type="evidence" value="ECO:0007669"/>
    <property type="project" value="UniProtKB-KW"/>
</dbReference>
<dbReference type="SUPFAM" id="SSF46626">
    <property type="entry name" value="Cytochrome c"/>
    <property type="match status" value="1"/>
</dbReference>
<dbReference type="InterPro" id="IPR036150">
    <property type="entry name" value="Cyt_b/b6_C_sf"/>
</dbReference>
<keyword evidence="6" id="KW-0249">Electron transport</keyword>
<dbReference type="InterPro" id="IPR036909">
    <property type="entry name" value="Cyt_c-like_dom_sf"/>
</dbReference>
<keyword evidence="16" id="KW-1185">Reference proteome</keyword>
<evidence type="ECO:0000256" key="2">
    <source>
        <dbReference type="ARBA" id="ARBA00022448"/>
    </source>
</evidence>
<evidence type="ECO:0000256" key="8">
    <source>
        <dbReference type="ARBA" id="ARBA00023004"/>
    </source>
</evidence>
<feature type="domain" description="Cytochrome c" evidence="14">
    <location>
        <begin position="181"/>
        <end position="260"/>
    </location>
</feature>
<protein>
    <submittedName>
        <fullName evidence="15">C-type cytochrome</fullName>
    </submittedName>
</protein>
<keyword evidence="5 10" id="KW-0479">Metal-binding</keyword>
<feature type="transmembrane region" description="Helical" evidence="12">
    <location>
        <begin position="46"/>
        <end position="67"/>
    </location>
</feature>
<keyword evidence="7 12" id="KW-1133">Transmembrane helix</keyword>
<dbReference type="PANTHER" id="PTHR37823:SF4">
    <property type="entry name" value="MENAQUINOL-CYTOCHROME C REDUCTASE CYTOCHROME B_C SUBUNIT"/>
    <property type="match status" value="1"/>
</dbReference>
<dbReference type="PROSITE" id="PS51007">
    <property type="entry name" value="CYTC"/>
    <property type="match status" value="1"/>
</dbReference>
<evidence type="ECO:0000313" key="16">
    <source>
        <dbReference type="Proteomes" id="UP000503088"/>
    </source>
</evidence>
<evidence type="ECO:0000256" key="4">
    <source>
        <dbReference type="ARBA" id="ARBA00022692"/>
    </source>
</evidence>
<evidence type="ECO:0000256" key="1">
    <source>
        <dbReference type="ARBA" id="ARBA00004141"/>
    </source>
</evidence>
<evidence type="ECO:0000256" key="5">
    <source>
        <dbReference type="ARBA" id="ARBA00022723"/>
    </source>
</evidence>
<dbReference type="PROSITE" id="PS51003">
    <property type="entry name" value="CYTB_CTER"/>
    <property type="match status" value="1"/>
</dbReference>
<evidence type="ECO:0000256" key="10">
    <source>
        <dbReference type="PROSITE-ProRule" id="PRU00433"/>
    </source>
</evidence>
<dbReference type="GO" id="GO:0016491">
    <property type="term" value="F:oxidoreductase activity"/>
    <property type="evidence" value="ECO:0007669"/>
    <property type="project" value="InterPro"/>
</dbReference>
<dbReference type="Pfam" id="PF00032">
    <property type="entry name" value="Cytochrom_B_C"/>
    <property type="match status" value="1"/>
</dbReference>
<dbReference type="KEGG" id="kpul:GXN76_07565"/>
<dbReference type="InterPro" id="IPR051811">
    <property type="entry name" value="Cytochrome_c550/c551-like"/>
</dbReference>
<proteinExistence type="predicted"/>
<evidence type="ECO:0000259" key="14">
    <source>
        <dbReference type="PROSITE" id="PS51007"/>
    </source>
</evidence>
<feature type="compositionally biased region" description="Basic and acidic residues" evidence="11">
    <location>
        <begin position="259"/>
        <end position="276"/>
    </location>
</feature>
<comment type="subcellular location">
    <subcellularLocation>
        <location evidence="1">Membrane</location>
        <topology evidence="1">Multi-pass membrane protein</topology>
    </subcellularLocation>
</comment>
<feature type="transmembrane region" description="Helical" evidence="12">
    <location>
        <begin position="107"/>
        <end position="129"/>
    </location>
</feature>
<dbReference type="InterPro" id="IPR005798">
    <property type="entry name" value="Cyt_b/b6_C"/>
</dbReference>
<evidence type="ECO:0000256" key="7">
    <source>
        <dbReference type="ARBA" id="ARBA00022989"/>
    </source>
</evidence>
<dbReference type="Pfam" id="PF13442">
    <property type="entry name" value="Cytochrome_CBB3"/>
    <property type="match status" value="1"/>
</dbReference>
<dbReference type="EMBL" id="CP048104">
    <property type="protein sequence ID" value="QKG84348.1"/>
    <property type="molecule type" value="Genomic_DNA"/>
</dbReference>
<dbReference type="GO" id="GO:0020037">
    <property type="term" value="F:heme binding"/>
    <property type="evidence" value="ECO:0007669"/>
    <property type="project" value="InterPro"/>
</dbReference>
<evidence type="ECO:0000256" key="6">
    <source>
        <dbReference type="ARBA" id="ARBA00022982"/>
    </source>
</evidence>
<keyword evidence="3 10" id="KW-0349">Heme</keyword>
<dbReference type="Gene3D" id="1.20.810.10">
    <property type="entry name" value="Cytochrome Bc1 Complex, Chain C"/>
    <property type="match status" value="1"/>
</dbReference>
<gene>
    <name evidence="15" type="ORF">GXN76_07565</name>
</gene>
<keyword evidence="4 12" id="KW-0812">Transmembrane</keyword>
<evidence type="ECO:0000313" key="15">
    <source>
        <dbReference type="EMBL" id="QKG84348.1"/>
    </source>
</evidence>
<reference evidence="15 16" key="1">
    <citation type="submission" date="2020-01" db="EMBL/GenBank/DDBJ databases">
        <authorList>
            <person name="Gulvik C.A."/>
            <person name="Batra D.G."/>
        </authorList>
    </citation>
    <scope>NUCLEOTIDE SEQUENCE [LARGE SCALE GENOMIC DNA]</scope>
    <source>
        <strain evidence="15 16">W9323</strain>
    </source>
</reference>
<evidence type="ECO:0000256" key="11">
    <source>
        <dbReference type="SAM" id="MobiDB-lite"/>
    </source>
</evidence>
<evidence type="ECO:0000256" key="12">
    <source>
        <dbReference type="SAM" id="Phobius"/>
    </source>
</evidence>
<evidence type="ECO:0000256" key="9">
    <source>
        <dbReference type="ARBA" id="ARBA00023136"/>
    </source>
</evidence>
<feature type="compositionally biased region" description="Basic and acidic residues" evidence="11">
    <location>
        <begin position="288"/>
        <end position="322"/>
    </location>
</feature>
<dbReference type="Gene3D" id="1.10.760.10">
    <property type="entry name" value="Cytochrome c-like domain"/>
    <property type="match status" value="1"/>
</dbReference>
<feature type="region of interest" description="Disordered" evidence="11">
    <location>
        <begin position="259"/>
        <end position="322"/>
    </location>
</feature>
<dbReference type="PANTHER" id="PTHR37823">
    <property type="entry name" value="CYTOCHROME C-553-LIKE"/>
    <property type="match status" value="1"/>
</dbReference>
<feature type="transmembrane region" description="Helical" evidence="12">
    <location>
        <begin position="141"/>
        <end position="161"/>
    </location>
</feature>
<evidence type="ECO:0000256" key="3">
    <source>
        <dbReference type="ARBA" id="ARBA00022617"/>
    </source>
</evidence>
<dbReference type="AlphaFoldDB" id="A0A7D3XRK9"/>
<keyword evidence="9 12" id="KW-0472">Membrane</keyword>
<dbReference type="SUPFAM" id="SSF81648">
    <property type="entry name" value="a domain/subunit of cytochrome bc1 complex (Ubiquinol-cytochrome c reductase)"/>
    <property type="match status" value="1"/>
</dbReference>
<dbReference type="InterPro" id="IPR009056">
    <property type="entry name" value="Cyt_c-like_dom"/>
</dbReference>
<dbReference type="InterPro" id="IPR027387">
    <property type="entry name" value="Cytb/b6-like_sf"/>
</dbReference>
<organism evidence="15 16">
    <name type="scientific">Kroppenstedtia pulmonis</name>
    <dbReference type="NCBI Taxonomy" id="1380685"/>
    <lineage>
        <taxon>Bacteria</taxon>
        <taxon>Bacillati</taxon>
        <taxon>Bacillota</taxon>
        <taxon>Bacilli</taxon>
        <taxon>Bacillales</taxon>
        <taxon>Thermoactinomycetaceae</taxon>
        <taxon>Kroppenstedtia</taxon>
    </lineage>
</organism>
<name>A0A7D3XRK9_9BACL</name>